<dbReference type="EMBL" id="ANMU01000039">
    <property type="protein sequence ID" value="EMJ83613.1"/>
    <property type="molecule type" value="Genomic_DNA"/>
</dbReference>
<sequence length="67" mass="7865">MIGISIFNKDKERVPKPFDFIGILADRYNCSYVLGQTQNVFEVVSDIIPKSKKKSRCEFYRESFRVL</sequence>
<name>M6C491_LEPBO</name>
<reference evidence="1 2" key="1">
    <citation type="submission" date="2013-01" db="EMBL/GenBank/DDBJ databases">
        <authorList>
            <person name="Harkins D.M."/>
            <person name="Durkin A.S."/>
            <person name="Brinkac L.M."/>
            <person name="Haft D.H."/>
            <person name="Selengut J.D."/>
            <person name="Sanka R."/>
            <person name="DePew J."/>
            <person name="Purushe J."/>
            <person name="Galloway R.L."/>
            <person name="Vinetz J.M."/>
            <person name="Sutton G.G."/>
            <person name="Nierman W.C."/>
            <person name="Fouts D.E."/>
        </authorList>
    </citation>
    <scope>NUCLEOTIDE SEQUENCE [LARGE SCALE GENOMIC DNA]</scope>
    <source>
        <strain evidence="1 2">Sponselee CDC</strain>
    </source>
</reference>
<dbReference type="PATRIC" id="fig|1218567.3.peg.967"/>
<accession>M6C491</accession>
<proteinExistence type="predicted"/>
<protein>
    <submittedName>
        <fullName evidence="1">Uncharacterized protein</fullName>
    </submittedName>
</protein>
<dbReference type="Proteomes" id="UP000011873">
    <property type="component" value="Unassembled WGS sequence"/>
</dbReference>
<evidence type="ECO:0000313" key="2">
    <source>
        <dbReference type="Proteomes" id="UP000011873"/>
    </source>
</evidence>
<organism evidence="1 2">
    <name type="scientific">Leptospira borgpetersenii serovar Hardjo-bovis str. Sponselee</name>
    <dbReference type="NCBI Taxonomy" id="1303729"/>
    <lineage>
        <taxon>Bacteria</taxon>
        <taxon>Pseudomonadati</taxon>
        <taxon>Spirochaetota</taxon>
        <taxon>Spirochaetia</taxon>
        <taxon>Leptospirales</taxon>
        <taxon>Leptospiraceae</taxon>
        <taxon>Leptospira</taxon>
    </lineage>
</organism>
<gene>
    <name evidence="1" type="ORF">LEP1GSC016_0217</name>
</gene>
<comment type="caution">
    <text evidence="1">The sequence shown here is derived from an EMBL/GenBank/DDBJ whole genome shotgun (WGS) entry which is preliminary data.</text>
</comment>
<dbReference type="AlphaFoldDB" id="M6C491"/>
<evidence type="ECO:0000313" key="1">
    <source>
        <dbReference type="EMBL" id="EMJ83613.1"/>
    </source>
</evidence>